<evidence type="ECO:0000313" key="2">
    <source>
        <dbReference type="Proteomes" id="UP000076510"/>
    </source>
</evidence>
<evidence type="ECO:0000313" key="1">
    <source>
        <dbReference type="EMBL" id="KZE49633.1"/>
    </source>
</evidence>
<proteinExistence type="predicted"/>
<dbReference type="RefSeq" id="WP_048004227.1">
    <property type="nucleotide sequence ID" value="NZ_CAXQIX010000119.1"/>
</dbReference>
<protein>
    <submittedName>
        <fullName evidence="1">Uncharacterized protein</fullName>
    </submittedName>
</protein>
<reference evidence="2" key="1">
    <citation type="submission" date="2016-01" db="EMBL/GenBank/DDBJ databases">
        <title>Whole genome sequencing of Bhargavaea cecembensis T14.</title>
        <authorList>
            <person name="Hong K.W."/>
        </authorList>
    </citation>
    <scope>NUCLEOTIDE SEQUENCE [LARGE SCALE GENOMIC DNA]</scope>
    <source>
        <strain evidence="2">M19</strain>
    </source>
</reference>
<gene>
    <name evidence="1" type="ORF">AV649_00985</name>
</gene>
<name>A0A0J5V608_9BACI</name>
<accession>A0A0J5V608</accession>
<dbReference type="Proteomes" id="UP000076510">
    <property type="component" value="Unassembled WGS sequence"/>
</dbReference>
<sequence length="72" mass="8282">MKKTKEMEVLFLPTEKGTIKLYVFGFKAPRSLGRVIATYHDITFEVKGYKRNKTIIKALAQVHEAIVNNQDI</sequence>
<dbReference type="EMBL" id="LQQY01000012">
    <property type="protein sequence ID" value="KZE49633.1"/>
    <property type="molecule type" value="Genomic_DNA"/>
</dbReference>
<dbReference type="AlphaFoldDB" id="A0A0J5V608"/>
<dbReference type="PATRIC" id="fig|189381.10.peg.4104"/>
<comment type="caution">
    <text evidence="1">The sequence shown here is derived from an EMBL/GenBank/DDBJ whole genome shotgun (WGS) entry which is preliminary data.</text>
</comment>
<organism evidence="1 2">
    <name type="scientific">Rossellomorea marisflavi</name>
    <dbReference type="NCBI Taxonomy" id="189381"/>
    <lineage>
        <taxon>Bacteria</taxon>
        <taxon>Bacillati</taxon>
        <taxon>Bacillota</taxon>
        <taxon>Bacilli</taxon>
        <taxon>Bacillales</taxon>
        <taxon>Bacillaceae</taxon>
        <taxon>Rossellomorea</taxon>
    </lineage>
</organism>
<dbReference type="OrthoDB" id="2361617at2"/>